<dbReference type="SMART" id="SM00347">
    <property type="entry name" value="HTH_MARR"/>
    <property type="match status" value="1"/>
</dbReference>
<dbReference type="InterPro" id="IPR036388">
    <property type="entry name" value="WH-like_DNA-bd_sf"/>
</dbReference>
<dbReference type="InterPro" id="IPR039422">
    <property type="entry name" value="MarR/SlyA-like"/>
</dbReference>
<gene>
    <name evidence="2" type="ORF">SUTH_01226</name>
</gene>
<dbReference type="GO" id="GO:0006950">
    <property type="term" value="P:response to stress"/>
    <property type="evidence" value="ECO:0007669"/>
    <property type="project" value="TreeGrafter"/>
</dbReference>
<feature type="domain" description="HTH marR-type" evidence="1">
    <location>
        <begin position="14"/>
        <end position="146"/>
    </location>
</feature>
<dbReference type="SUPFAM" id="SSF46785">
    <property type="entry name" value="Winged helix' DNA-binding domain"/>
    <property type="match status" value="1"/>
</dbReference>
<keyword evidence="3" id="KW-1185">Reference proteome</keyword>
<dbReference type="KEGG" id="shd:SUTH_01226"/>
<reference evidence="2 3" key="1">
    <citation type="journal article" date="2014" name="Syst. Appl. Microbiol.">
        <title>Complete genomes of freshwater sulfur oxidizers Sulfuricella denitrificans skB26 and Sulfuritalea hydrogenivorans sk43H: genetic insights into the sulfur oxidation pathway of betaproteobacteria.</title>
        <authorList>
            <person name="Watanabe T."/>
            <person name="Kojima H."/>
            <person name="Fukui M."/>
        </authorList>
    </citation>
    <scope>NUCLEOTIDE SEQUENCE [LARGE SCALE GENOMIC DNA]</scope>
    <source>
        <strain evidence="2">DSM22779</strain>
    </source>
</reference>
<evidence type="ECO:0000313" key="2">
    <source>
        <dbReference type="EMBL" id="BAO29026.1"/>
    </source>
</evidence>
<dbReference type="EMBL" id="AP012547">
    <property type="protein sequence ID" value="BAO29026.1"/>
    <property type="molecule type" value="Genomic_DNA"/>
</dbReference>
<dbReference type="InterPro" id="IPR000835">
    <property type="entry name" value="HTH_MarR-typ"/>
</dbReference>
<dbReference type="HOGENOM" id="CLU_083287_4_1_4"/>
<sequence length="149" mass="16597">MPSSRKSPALGCLAGHVGFHLRLAQLAVFERFESRLGEIDVSPAIFSVLEVLHQNDGITQSTLAATVSLDRSSVVPLLDKLAKRGLVERRASTTDRRHNHLHLTDAGRELLAEATRRASEHEKEVCKPFTIAEKKLLLDLLGRFRKPRT</sequence>
<dbReference type="Gene3D" id="1.10.10.10">
    <property type="entry name" value="Winged helix-like DNA-binding domain superfamily/Winged helix DNA-binding domain"/>
    <property type="match status" value="1"/>
</dbReference>
<dbReference type="PANTHER" id="PTHR33164:SF89">
    <property type="entry name" value="MARR FAMILY REGULATORY PROTEIN"/>
    <property type="match status" value="1"/>
</dbReference>
<protein>
    <submittedName>
        <fullName evidence="2">Transcriptional regulator, MarR family</fullName>
    </submittedName>
</protein>
<evidence type="ECO:0000259" key="1">
    <source>
        <dbReference type="PROSITE" id="PS50995"/>
    </source>
</evidence>
<dbReference type="Pfam" id="PF01047">
    <property type="entry name" value="MarR"/>
    <property type="match status" value="1"/>
</dbReference>
<organism evidence="2 3">
    <name type="scientific">Sulfuritalea hydrogenivorans sk43H</name>
    <dbReference type="NCBI Taxonomy" id="1223802"/>
    <lineage>
        <taxon>Bacteria</taxon>
        <taxon>Pseudomonadati</taxon>
        <taxon>Pseudomonadota</taxon>
        <taxon>Betaproteobacteria</taxon>
        <taxon>Nitrosomonadales</taxon>
        <taxon>Sterolibacteriaceae</taxon>
        <taxon>Sulfuritalea</taxon>
    </lineage>
</organism>
<dbReference type="OrthoDB" id="8911933at2"/>
<dbReference type="RefSeq" id="WP_041097904.1">
    <property type="nucleotide sequence ID" value="NZ_AP012547.1"/>
</dbReference>
<dbReference type="InterPro" id="IPR036390">
    <property type="entry name" value="WH_DNA-bd_sf"/>
</dbReference>
<dbReference type="PROSITE" id="PS50995">
    <property type="entry name" value="HTH_MARR_2"/>
    <property type="match status" value="1"/>
</dbReference>
<name>W0SD95_9PROT</name>
<dbReference type="AlphaFoldDB" id="W0SD95"/>
<dbReference type="PRINTS" id="PR00598">
    <property type="entry name" value="HTHMARR"/>
</dbReference>
<dbReference type="PANTHER" id="PTHR33164">
    <property type="entry name" value="TRANSCRIPTIONAL REGULATOR, MARR FAMILY"/>
    <property type="match status" value="1"/>
</dbReference>
<dbReference type="Proteomes" id="UP000031637">
    <property type="component" value="Chromosome"/>
</dbReference>
<dbReference type="STRING" id="1223802.SUTH_01226"/>
<evidence type="ECO:0000313" key="3">
    <source>
        <dbReference type="Proteomes" id="UP000031637"/>
    </source>
</evidence>
<dbReference type="GO" id="GO:0003700">
    <property type="term" value="F:DNA-binding transcription factor activity"/>
    <property type="evidence" value="ECO:0007669"/>
    <property type="project" value="InterPro"/>
</dbReference>
<accession>W0SD95</accession>
<proteinExistence type="predicted"/>